<evidence type="ECO:0000259" key="6">
    <source>
        <dbReference type="PROSITE" id="PS51007"/>
    </source>
</evidence>
<evidence type="ECO:0000256" key="2">
    <source>
        <dbReference type="ARBA" id="ARBA00022723"/>
    </source>
</evidence>
<evidence type="ECO:0000256" key="3">
    <source>
        <dbReference type="ARBA" id="ARBA00023004"/>
    </source>
</evidence>
<dbReference type="GO" id="GO:0046872">
    <property type="term" value="F:metal ion binding"/>
    <property type="evidence" value="ECO:0007669"/>
    <property type="project" value="UniProtKB-KW"/>
</dbReference>
<dbReference type="PANTHER" id="PTHR40394">
    <property type="entry name" value="LIPOPROTEIN-RELATED"/>
    <property type="match status" value="1"/>
</dbReference>
<dbReference type="RefSeq" id="WP_053939233.1">
    <property type="nucleotide sequence ID" value="NZ_LAQT01000031.1"/>
</dbReference>
<dbReference type="GO" id="GO:0009055">
    <property type="term" value="F:electron transfer activity"/>
    <property type="evidence" value="ECO:0007669"/>
    <property type="project" value="InterPro"/>
</dbReference>
<dbReference type="OrthoDB" id="9765171at2"/>
<dbReference type="InterPro" id="IPR009056">
    <property type="entry name" value="Cyt_c-like_dom"/>
</dbReference>
<keyword evidence="1 4" id="KW-0349">Heme</keyword>
<dbReference type="GO" id="GO:0020037">
    <property type="term" value="F:heme binding"/>
    <property type="evidence" value="ECO:0007669"/>
    <property type="project" value="InterPro"/>
</dbReference>
<comment type="caution">
    <text evidence="7">The sequence shown here is derived from an EMBL/GenBank/DDBJ whole genome shotgun (WGS) entry which is preliminary data.</text>
</comment>
<dbReference type="PROSITE" id="PS51007">
    <property type="entry name" value="CYTC"/>
    <property type="match status" value="1"/>
</dbReference>
<feature type="domain" description="Cytochrome c" evidence="6">
    <location>
        <begin position="83"/>
        <end position="168"/>
    </location>
</feature>
<evidence type="ECO:0000256" key="4">
    <source>
        <dbReference type="PROSITE-ProRule" id="PRU00433"/>
    </source>
</evidence>
<dbReference type="Proteomes" id="UP000037939">
    <property type="component" value="Unassembled WGS sequence"/>
</dbReference>
<dbReference type="Pfam" id="PF13442">
    <property type="entry name" value="Cytochrome_CBB3"/>
    <property type="match status" value="1"/>
</dbReference>
<sequence>MTRLLWLCLALAALLCGCEKAKQDMYDQARYKAYASSPLWADGTSARTAPAHTVVAAVGDSAGSSSGRQSAALDTAQPALTPALLRQGQQRYDIFCAPCHSVVGDGDGYVVRRGFPRPQSLHSDRLRQLDDASLYRIISDGYGVMLPFASRLNPQERWATVAYIRALQLSQHASVAQLPPALRQTVEAAR</sequence>
<keyword evidence="2 4" id="KW-0479">Metal-binding</keyword>
<evidence type="ECO:0000256" key="1">
    <source>
        <dbReference type="ARBA" id="ARBA00022617"/>
    </source>
</evidence>
<dbReference type="SUPFAM" id="SSF46626">
    <property type="entry name" value="Cytochrome c"/>
    <property type="match status" value="1"/>
</dbReference>
<dbReference type="InterPro" id="IPR036909">
    <property type="entry name" value="Cyt_c-like_dom_sf"/>
</dbReference>
<dbReference type="AlphaFoldDB" id="A0A0N0GLR9"/>
<dbReference type="EMBL" id="LAQT01000031">
    <property type="protein sequence ID" value="KPC50164.1"/>
    <property type="molecule type" value="Genomic_DNA"/>
</dbReference>
<gene>
    <name evidence="7" type="ORF">WG78_18205</name>
</gene>
<keyword evidence="5" id="KW-0732">Signal</keyword>
<name>A0A0N0GLR9_9NEIS</name>
<evidence type="ECO:0000256" key="5">
    <source>
        <dbReference type="SAM" id="SignalP"/>
    </source>
</evidence>
<dbReference type="PATRIC" id="fig|857265.3.peg.3724"/>
<keyword evidence="8" id="KW-1185">Reference proteome</keyword>
<feature type="chain" id="PRO_5005849691" description="Cytochrome c domain-containing protein" evidence="5">
    <location>
        <begin position="22"/>
        <end position="190"/>
    </location>
</feature>
<proteinExistence type="predicted"/>
<evidence type="ECO:0000313" key="7">
    <source>
        <dbReference type="EMBL" id="KPC50164.1"/>
    </source>
</evidence>
<dbReference type="PROSITE" id="PS51257">
    <property type="entry name" value="PROKAR_LIPOPROTEIN"/>
    <property type="match status" value="1"/>
</dbReference>
<dbReference type="STRING" id="857265.WG78_18205"/>
<accession>A0A0N0GLR9</accession>
<reference evidence="7 8" key="1">
    <citation type="submission" date="2015-07" db="EMBL/GenBank/DDBJ databases">
        <title>Draft genome sequence of the Amantichitinum ursilacus IGB-41, a new chitin-degrading bacterium.</title>
        <authorList>
            <person name="Kirstahler P."/>
            <person name="Guenther M."/>
            <person name="Grumaz C."/>
            <person name="Rupp S."/>
            <person name="Zibek S."/>
            <person name="Sohn K."/>
        </authorList>
    </citation>
    <scope>NUCLEOTIDE SEQUENCE [LARGE SCALE GENOMIC DNA]</scope>
    <source>
        <strain evidence="7 8">IGB-41</strain>
    </source>
</reference>
<feature type="signal peptide" evidence="5">
    <location>
        <begin position="1"/>
        <end position="21"/>
    </location>
</feature>
<dbReference type="PANTHER" id="PTHR40394:SF2">
    <property type="entry name" value="QUINOL:CYTOCHROME C OXIDOREDUCTASE MEMBRANE PROTEIN"/>
    <property type="match status" value="1"/>
</dbReference>
<organism evidence="7 8">
    <name type="scientific">Amantichitinum ursilacus</name>
    <dbReference type="NCBI Taxonomy" id="857265"/>
    <lineage>
        <taxon>Bacteria</taxon>
        <taxon>Pseudomonadati</taxon>
        <taxon>Pseudomonadota</taxon>
        <taxon>Betaproteobacteria</taxon>
        <taxon>Neisseriales</taxon>
        <taxon>Chitinibacteraceae</taxon>
        <taxon>Amantichitinum</taxon>
    </lineage>
</organism>
<evidence type="ECO:0000313" key="8">
    <source>
        <dbReference type="Proteomes" id="UP000037939"/>
    </source>
</evidence>
<keyword evidence="3 4" id="KW-0408">Iron</keyword>
<dbReference type="Gene3D" id="1.10.760.10">
    <property type="entry name" value="Cytochrome c-like domain"/>
    <property type="match status" value="1"/>
</dbReference>
<protein>
    <recommendedName>
        <fullName evidence="6">Cytochrome c domain-containing protein</fullName>
    </recommendedName>
</protein>